<evidence type="ECO:0000256" key="6">
    <source>
        <dbReference type="ARBA" id="ARBA00023077"/>
    </source>
</evidence>
<dbReference type="GO" id="GO:0009279">
    <property type="term" value="C:cell outer membrane"/>
    <property type="evidence" value="ECO:0007669"/>
    <property type="project" value="UniProtKB-SubCell"/>
</dbReference>
<feature type="domain" description="TonB-dependent receptor-like beta-barrel" evidence="10">
    <location>
        <begin position="58"/>
        <end position="454"/>
    </location>
</feature>
<accession>A0A1M6TZF8</accession>
<keyword evidence="6" id="KW-0798">TonB box</keyword>
<evidence type="ECO:0000259" key="10">
    <source>
        <dbReference type="Pfam" id="PF00593"/>
    </source>
</evidence>
<protein>
    <submittedName>
        <fullName evidence="12">Outer membrane receptor for ferrienterochelin and colicins</fullName>
    </submittedName>
</protein>
<evidence type="ECO:0000256" key="7">
    <source>
        <dbReference type="ARBA" id="ARBA00023136"/>
    </source>
</evidence>
<evidence type="ECO:0000256" key="3">
    <source>
        <dbReference type="ARBA" id="ARBA00022452"/>
    </source>
</evidence>
<dbReference type="EMBL" id="FRBH01000002">
    <property type="protein sequence ID" value="SHK62395.1"/>
    <property type="molecule type" value="Genomic_DNA"/>
</dbReference>
<proteinExistence type="inferred from homology"/>
<reference evidence="13" key="2">
    <citation type="submission" date="2016-11" db="EMBL/GenBank/DDBJ databases">
        <authorList>
            <person name="Varghese N."/>
            <person name="Submissions S."/>
        </authorList>
    </citation>
    <scope>NUCLEOTIDE SEQUENCE [LARGE SCALE GENOMIC DNA]</scope>
    <source>
        <strain evidence="13">DSM 27989</strain>
    </source>
</reference>
<reference evidence="12" key="3">
    <citation type="submission" date="2016-11" db="EMBL/GenBank/DDBJ databases">
        <authorList>
            <person name="Jaros S."/>
            <person name="Januszkiewicz K."/>
            <person name="Wedrychowicz H."/>
        </authorList>
    </citation>
    <scope>NUCLEOTIDE SEQUENCE [LARGE SCALE GENOMIC DNA]</scope>
    <source>
        <strain evidence="12">DSM 27989</strain>
    </source>
</reference>
<dbReference type="PANTHER" id="PTHR30069">
    <property type="entry name" value="TONB-DEPENDENT OUTER MEMBRANE RECEPTOR"/>
    <property type="match status" value="1"/>
</dbReference>
<organism evidence="12 13">
    <name type="scientific">Chishuiella changwenlii</name>
    <dbReference type="NCBI Taxonomy" id="1434701"/>
    <lineage>
        <taxon>Bacteria</taxon>
        <taxon>Pseudomonadati</taxon>
        <taxon>Bacteroidota</taxon>
        <taxon>Flavobacteriia</taxon>
        <taxon>Flavobacteriales</taxon>
        <taxon>Weeksellaceae</taxon>
        <taxon>Chishuiella</taxon>
    </lineage>
</organism>
<dbReference type="InterPro" id="IPR036942">
    <property type="entry name" value="Beta-barrel_TonB_sf"/>
</dbReference>
<sequence>MITTNSDAGNTYQVNANVSGSLIKNVLGLKLNGLYSHRDEDKIISGFPERTIKSIGGQLSYNPNDNNTITADFNYNRQERYSRIGKSLAAGGRSTTSFDDYDRINYALGHQGKYGKLRLNNTLQHDKSDNFSRGMRYQTTILNSINTYDFKKHVLSFGGEFRNEKLNDPENQFENNGVIQSEIKRYNWALFAEMNWKLVEKLNFVTGIRYDNNENYGSHIAPRGYLIYSINNNFTLKGGVASGYKAPSLRQSTDNWGSITGGANAPVPGVILGDSSLKPEKSFNQELTVMFENDKKTFSASVTAYNTNFQDKITEVRLCDNCEYNGKDYLFVSRQSNVDKSVIHGLETNLTLRFTKDINLKANYTFTESEVKSGDLKGKSLSRLPKHMANTILEWKATKDLDFWSRYNFRSKSLPGISRGNAATTTIADYSLVDLGGIYKFTNNFQFNLGVYNIFNRQVYNSTGASEFRIDGTRYQVGATFRF</sequence>
<keyword evidence="7 9" id="KW-0472">Membrane</keyword>
<evidence type="ECO:0000256" key="2">
    <source>
        <dbReference type="ARBA" id="ARBA00022448"/>
    </source>
</evidence>
<name>A0A1M6TZF8_9FLAO</name>
<comment type="subcellular location">
    <subcellularLocation>
        <location evidence="1 9">Cell outer membrane</location>
        <topology evidence="1 9">Multi-pass membrane protein</topology>
    </subcellularLocation>
</comment>
<dbReference type="CDD" id="cd01347">
    <property type="entry name" value="ligand_gated_channel"/>
    <property type="match status" value="1"/>
</dbReference>
<keyword evidence="2 9" id="KW-0813">Transport</keyword>
<gene>
    <name evidence="11" type="ORF">GCM10010984_27070</name>
    <name evidence="12" type="ORF">SAMN05443634_102152</name>
</gene>
<evidence type="ECO:0000313" key="14">
    <source>
        <dbReference type="Proteomes" id="UP000650994"/>
    </source>
</evidence>
<dbReference type="AlphaFoldDB" id="A0A1M6TZF8"/>
<dbReference type="Gene3D" id="2.40.170.20">
    <property type="entry name" value="TonB-dependent receptor, beta-barrel domain"/>
    <property type="match status" value="1"/>
</dbReference>
<dbReference type="Proteomes" id="UP000184120">
    <property type="component" value="Unassembled WGS sequence"/>
</dbReference>
<dbReference type="InterPro" id="IPR039426">
    <property type="entry name" value="TonB-dep_rcpt-like"/>
</dbReference>
<keyword evidence="3 9" id="KW-1134">Transmembrane beta strand</keyword>
<comment type="similarity">
    <text evidence="9">Belongs to the TonB-dependent receptor family.</text>
</comment>
<reference evidence="14" key="4">
    <citation type="journal article" date="2019" name="Int. J. Syst. Evol. Microbiol.">
        <title>The Global Catalogue of Microorganisms (GCM) 10K type strain sequencing project: providing services to taxonomists for standard genome sequencing and annotation.</title>
        <authorList>
            <consortium name="The Broad Institute Genomics Platform"/>
            <consortium name="The Broad Institute Genome Sequencing Center for Infectious Disease"/>
            <person name="Wu L."/>
            <person name="Ma J."/>
        </authorList>
    </citation>
    <scope>NUCLEOTIDE SEQUENCE [LARGE SCALE GENOMIC DNA]</scope>
    <source>
        <strain evidence="14">CGMCC 1.12707</strain>
    </source>
</reference>
<dbReference type="PANTHER" id="PTHR30069:SF53">
    <property type="entry name" value="COLICIN I RECEPTOR-RELATED"/>
    <property type="match status" value="1"/>
</dbReference>
<dbReference type="Proteomes" id="UP000650994">
    <property type="component" value="Unassembled WGS sequence"/>
</dbReference>
<dbReference type="STRING" id="1434701.SAMN05443634_102152"/>
<reference evidence="11" key="1">
    <citation type="journal article" date="2014" name="Int. J. Syst. Evol. Microbiol.">
        <title>Complete genome of a new Firmicutes species belonging to the dominant human colonic microbiota ('Ruminococcus bicirculans') reveals two chromosomes and a selective capacity to utilize plant glucans.</title>
        <authorList>
            <consortium name="NISC Comparative Sequencing Program"/>
            <person name="Wegmann U."/>
            <person name="Louis P."/>
            <person name="Goesmann A."/>
            <person name="Henrissat B."/>
            <person name="Duncan S.H."/>
            <person name="Flint H.J."/>
        </authorList>
    </citation>
    <scope>NUCLEOTIDE SEQUENCE</scope>
    <source>
        <strain evidence="11">CGMCC 1.12707</strain>
    </source>
</reference>
<keyword evidence="5" id="KW-0732">Signal</keyword>
<evidence type="ECO:0000313" key="13">
    <source>
        <dbReference type="Proteomes" id="UP000184120"/>
    </source>
</evidence>
<dbReference type="Pfam" id="PF00593">
    <property type="entry name" value="TonB_dep_Rec_b-barrel"/>
    <property type="match status" value="1"/>
</dbReference>
<dbReference type="GO" id="GO:0015344">
    <property type="term" value="F:siderophore uptake transmembrane transporter activity"/>
    <property type="evidence" value="ECO:0007669"/>
    <property type="project" value="TreeGrafter"/>
</dbReference>
<keyword evidence="14" id="KW-1185">Reference proteome</keyword>
<dbReference type="InterPro" id="IPR000531">
    <property type="entry name" value="Beta-barrel_TonB"/>
</dbReference>
<dbReference type="EMBL" id="BMFL01000021">
    <property type="protein sequence ID" value="GGF08514.1"/>
    <property type="molecule type" value="Genomic_DNA"/>
</dbReference>
<dbReference type="SUPFAM" id="SSF56935">
    <property type="entry name" value="Porins"/>
    <property type="match status" value="1"/>
</dbReference>
<dbReference type="RefSeq" id="WP_229731930.1">
    <property type="nucleotide sequence ID" value="NZ_BMFL01000021.1"/>
</dbReference>
<keyword evidence="4 9" id="KW-0812">Transmembrane</keyword>
<reference evidence="11" key="5">
    <citation type="submission" date="2024-05" db="EMBL/GenBank/DDBJ databases">
        <authorList>
            <person name="Sun Q."/>
            <person name="Zhou Y."/>
        </authorList>
    </citation>
    <scope>NUCLEOTIDE SEQUENCE</scope>
    <source>
        <strain evidence="11">CGMCC 1.12707</strain>
    </source>
</reference>
<keyword evidence="12" id="KW-0675">Receptor</keyword>
<dbReference type="PROSITE" id="PS52016">
    <property type="entry name" value="TONB_DEPENDENT_REC_3"/>
    <property type="match status" value="1"/>
</dbReference>
<evidence type="ECO:0000256" key="4">
    <source>
        <dbReference type="ARBA" id="ARBA00022692"/>
    </source>
</evidence>
<evidence type="ECO:0000313" key="12">
    <source>
        <dbReference type="EMBL" id="SHK62395.1"/>
    </source>
</evidence>
<evidence type="ECO:0000256" key="5">
    <source>
        <dbReference type="ARBA" id="ARBA00022729"/>
    </source>
</evidence>
<dbReference type="GO" id="GO:0044718">
    <property type="term" value="P:siderophore transmembrane transport"/>
    <property type="evidence" value="ECO:0007669"/>
    <property type="project" value="TreeGrafter"/>
</dbReference>
<evidence type="ECO:0000256" key="1">
    <source>
        <dbReference type="ARBA" id="ARBA00004571"/>
    </source>
</evidence>
<evidence type="ECO:0000256" key="9">
    <source>
        <dbReference type="PROSITE-ProRule" id="PRU01360"/>
    </source>
</evidence>
<evidence type="ECO:0000313" key="11">
    <source>
        <dbReference type="EMBL" id="GGF08514.1"/>
    </source>
</evidence>
<keyword evidence="8 9" id="KW-0998">Cell outer membrane</keyword>
<evidence type="ECO:0000256" key="8">
    <source>
        <dbReference type="ARBA" id="ARBA00023237"/>
    </source>
</evidence>